<evidence type="ECO:0000313" key="1">
    <source>
        <dbReference type="EMBL" id="KFD55158.1"/>
    </source>
</evidence>
<proteinExistence type="predicted"/>
<dbReference type="EMBL" id="KL363202">
    <property type="protein sequence ID" value="KFD55158.1"/>
    <property type="molecule type" value="Genomic_DNA"/>
</dbReference>
<keyword evidence="2" id="KW-1185">Reference proteome</keyword>
<reference evidence="1 2" key="1">
    <citation type="journal article" date="2014" name="Nat. Genet.">
        <title>Genome and transcriptome of the porcine whipworm Trichuris suis.</title>
        <authorList>
            <person name="Jex A.R."/>
            <person name="Nejsum P."/>
            <person name="Schwarz E.M."/>
            <person name="Hu L."/>
            <person name="Young N.D."/>
            <person name="Hall R.S."/>
            <person name="Korhonen P.K."/>
            <person name="Liao S."/>
            <person name="Thamsborg S."/>
            <person name="Xia J."/>
            <person name="Xu P."/>
            <person name="Wang S."/>
            <person name="Scheerlinck J.P."/>
            <person name="Hofmann A."/>
            <person name="Sternberg P.W."/>
            <person name="Wang J."/>
            <person name="Gasser R.B."/>
        </authorList>
    </citation>
    <scope>NUCLEOTIDE SEQUENCE [LARGE SCALE GENOMIC DNA]</scope>
    <source>
        <strain evidence="1">DCEP-RM93M</strain>
    </source>
</reference>
<gene>
    <name evidence="1" type="ORF">M513_04076</name>
</gene>
<evidence type="ECO:0000313" key="2">
    <source>
        <dbReference type="Proteomes" id="UP000030764"/>
    </source>
</evidence>
<accession>A0A085MD62</accession>
<dbReference type="AlphaFoldDB" id="A0A085MD62"/>
<name>A0A085MD62_9BILA</name>
<organism evidence="1 2">
    <name type="scientific">Trichuris suis</name>
    <name type="common">pig whipworm</name>
    <dbReference type="NCBI Taxonomy" id="68888"/>
    <lineage>
        <taxon>Eukaryota</taxon>
        <taxon>Metazoa</taxon>
        <taxon>Ecdysozoa</taxon>
        <taxon>Nematoda</taxon>
        <taxon>Enoplea</taxon>
        <taxon>Dorylaimia</taxon>
        <taxon>Trichinellida</taxon>
        <taxon>Trichuridae</taxon>
        <taxon>Trichuris</taxon>
    </lineage>
</organism>
<sequence length="87" mass="9945">MVVSMSGFFALNLDDISVSLVSKSPKLRRRLFVIGKRQLSIDRSSYDQDDGLLLQFGQIPMICVTHCQYGEKLHRKWYSFKRACGSA</sequence>
<protein>
    <submittedName>
        <fullName evidence="1">Uncharacterized protein</fullName>
    </submittedName>
</protein>
<dbReference type="Proteomes" id="UP000030764">
    <property type="component" value="Unassembled WGS sequence"/>
</dbReference>